<name>A0ACC2V1V2_9TREE</name>
<protein>
    <submittedName>
        <fullName evidence="1">Uncharacterized protein</fullName>
    </submittedName>
</protein>
<reference evidence="1" key="1">
    <citation type="submission" date="2023-04" db="EMBL/GenBank/DDBJ databases">
        <title>Draft Genome sequencing of Naganishia species isolated from polar environments using Oxford Nanopore Technology.</title>
        <authorList>
            <person name="Leo P."/>
            <person name="Venkateswaran K."/>
        </authorList>
    </citation>
    <scope>NUCLEOTIDE SEQUENCE</scope>
    <source>
        <strain evidence="1">MNA-CCFEE 5262</strain>
    </source>
</reference>
<evidence type="ECO:0000313" key="1">
    <source>
        <dbReference type="EMBL" id="KAJ9093217.1"/>
    </source>
</evidence>
<comment type="caution">
    <text evidence="1">The sequence shown here is derived from an EMBL/GenBank/DDBJ whole genome shotgun (WGS) entry which is preliminary data.</text>
</comment>
<dbReference type="EMBL" id="JASBWS010000159">
    <property type="protein sequence ID" value="KAJ9093217.1"/>
    <property type="molecule type" value="Genomic_DNA"/>
</dbReference>
<accession>A0ACC2V1V2</accession>
<evidence type="ECO:0000313" key="2">
    <source>
        <dbReference type="Proteomes" id="UP001230649"/>
    </source>
</evidence>
<sequence length="295" mass="32233">MPRARQAPPRETEQRLAVQGRHTGGSMASEGRAGERYAQEVGVWACFPLALLEELVGEVAELSDLLFSLDISLREQHTTDAPPTRSYTEESDADNGTRSQPKQSHYNRLRQLDDQSTSSSYEGSKESDEESEEDSVTSRSSVPNPFAARSSSPRTRPLSSINVTGAAFIRSQTKQLAQVATIDYTGSNALGNPVIEYLARHRQPSGQPVPLGTGDYSLITDLAVSTFTTPKTNEPYSRVSGYFSPIHIKLYFSDLAVLPGTITHGLWSSAATRRFVETVAAETNLKGSFRSKSTL</sequence>
<dbReference type="Proteomes" id="UP001230649">
    <property type="component" value="Unassembled WGS sequence"/>
</dbReference>
<proteinExistence type="predicted"/>
<keyword evidence="2" id="KW-1185">Reference proteome</keyword>
<gene>
    <name evidence="1" type="ORF">QFC20_007184</name>
</gene>
<organism evidence="1 2">
    <name type="scientific">Naganishia adeliensis</name>
    <dbReference type="NCBI Taxonomy" id="92952"/>
    <lineage>
        <taxon>Eukaryota</taxon>
        <taxon>Fungi</taxon>
        <taxon>Dikarya</taxon>
        <taxon>Basidiomycota</taxon>
        <taxon>Agaricomycotina</taxon>
        <taxon>Tremellomycetes</taxon>
        <taxon>Filobasidiales</taxon>
        <taxon>Filobasidiaceae</taxon>
        <taxon>Naganishia</taxon>
    </lineage>
</organism>